<accession>A0ABM6AAT6</accession>
<gene>
    <name evidence="1" type="ORF">GS3922_06460</name>
</gene>
<evidence type="ECO:0000313" key="2">
    <source>
        <dbReference type="Proteomes" id="UP000076226"/>
    </source>
</evidence>
<protein>
    <submittedName>
        <fullName evidence="1">Uncharacterized protein</fullName>
    </submittedName>
</protein>
<dbReference type="RefSeq" id="WP_063165679.1">
    <property type="nucleotide sequence ID" value="NZ_CP014342.1"/>
</dbReference>
<organism evidence="1 2">
    <name type="scientific">Geobacillus subterraneus</name>
    <dbReference type="NCBI Taxonomy" id="129338"/>
    <lineage>
        <taxon>Bacteria</taxon>
        <taxon>Bacillati</taxon>
        <taxon>Bacillota</taxon>
        <taxon>Bacilli</taxon>
        <taxon>Bacillales</taxon>
        <taxon>Anoxybacillaceae</taxon>
        <taxon>Geobacillus</taxon>
    </lineage>
</organism>
<reference evidence="1 2" key="1">
    <citation type="submission" date="2016-02" db="EMBL/GenBank/DDBJ databases">
        <title>Complete genome sequence of Geobacillus subterraneus KCTC 3922T.</title>
        <authorList>
            <person name="Lee D.-W."/>
            <person name="Lee Y.-J."/>
            <person name="Lee S.-J."/>
            <person name="Park G.-S."/>
            <person name="Lee S.-J."/>
            <person name="Shin J.-H."/>
        </authorList>
    </citation>
    <scope>NUCLEOTIDE SEQUENCE [LARGE SCALE GENOMIC DNA]</scope>
    <source>
        <strain evidence="1 2">KCTC 3922</strain>
    </source>
</reference>
<sequence length="83" mass="9983">MQYIKPKEKLDVKPNWSVSEQTKNIVKYYAQYTGYTEDEVVDMFLKNLRDDPGFIEWLKNKRRNKRAISQIFSDTDEEEEMIG</sequence>
<dbReference type="GeneID" id="32407604"/>
<dbReference type="Proteomes" id="UP000076226">
    <property type="component" value="Chromosome"/>
</dbReference>
<dbReference type="EMBL" id="CP014342">
    <property type="protein sequence ID" value="AMX83351.1"/>
    <property type="molecule type" value="Genomic_DNA"/>
</dbReference>
<proteinExistence type="predicted"/>
<evidence type="ECO:0000313" key="1">
    <source>
        <dbReference type="EMBL" id="AMX83351.1"/>
    </source>
</evidence>
<keyword evidence="2" id="KW-1185">Reference proteome</keyword>
<name>A0ABM6AAT6_9BACL</name>